<comment type="caution">
    <text evidence="2">The sequence shown here is derived from an EMBL/GenBank/DDBJ whole genome shotgun (WGS) entry which is preliminary data.</text>
</comment>
<reference evidence="2 3" key="1">
    <citation type="submission" date="2018-08" db="EMBL/GenBank/DDBJ databases">
        <title>A genome reference for cultivated species of the human gut microbiota.</title>
        <authorList>
            <person name="Zou Y."/>
            <person name="Xue W."/>
            <person name="Luo G."/>
        </authorList>
    </citation>
    <scope>NUCLEOTIDE SEQUENCE [LARGE SCALE GENOMIC DNA]</scope>
    <source>
        <strain evidence="2 3">AM40-30BH</strain>
    </source>
</reference>
<dbReference type="AlphaFoldDB" id="A0A413VP41"/>
<dbReference type="RefSeq" id="WP_122201415.1">
    <property type="nucleotide sequence ID" value="NZ_CABJFV010000006.1"/>
</dbReference>
<dbReference type="GO" id="GO:0016740">
    <property type="term" value="F:transferase activity"/>
    <property type="evidence" value="ECO:0007669"/>
    <property type="project" value="UniProtKB-KW"/>
</dbReference>
<protein>
    <submittedName>
        <fullName evidence="2">Glycosyltransferase family 2 protein</fullName>
    </submittedName>
</protein>
<organism evidence="2 3">
    <name type="scientific">Bacteroides nordii</name>
    <dbReference type="NCBI Taxonomy" id="291645"/>
    <lineage>
        <taxon>Bacteria</taxon>
        <taxon>Pseudomonadati</taxon>
        <taxon>Bacteroidota</taxon>
        <taxon>Bacteroidia</taxon>
        <taxon>Bacteroidales</taxon>
        <taxon>Bacteroidaceae</taxon>
        <taxon>Bacteroides</taxon>
    </lineage>
</organism>
<evidence type="ECO:0000313" key="2">
    <source>
        <dbReference type="EMBL" id="RHB35398.1"/>
    </source>
</evidence>
<dbReference type="Gene3D" id="3.90.550.10">
    <property type="entry name" value="Spore Coat Polysaccharide Biosynthesis Protein SpsA, Chain A"/>
    <property type="match status" value="1"/>
</dbReference>
<feature type="domain" description="Glycosyltransferase 2-like" evidence="1">
    <location>
        <begin position="5"/>
        <end position="147"/>
    </location>
</feature>
<dbReference type="SUPFAM" id="SSF53448">
    <property type="entry name" value="Nucleotide-diphospho-sugar transferases"/>
    <property type="match status" value="1"/>
</dbReference>
<keyword evidence="2" id="KW-0808">Transferase</keyword>
<dbReference type="Pfam" id="PF00535">
    <property type="entry name" value="Glycos_transf_2"/>
    <property type="match status" value="1"/>
</dbReference>
<dbReference type="CDD" id="cd04186">
    <property type="entry name" value="GT_2_like_c"/>
    <property type="match status" value="1"/>
</dbReference>
<name>A0A413VP41_9BACE</name>
<dbReference type="EMBL" id="QSGO01000006">
    <property type="protein sequence ID" value="RHB35398.1"/>
    <property type="molecule type" value="Genomic_DNA"/>
</dbReference>
<dbReference type="Proteomes" id="UP000284379">
    <property type="component" value="Unassembled WGS sequence"/>
</dbReference>
<gene>
    <name evidence="2" type="ORF">DW888_09750</name>
</gene>
<dbReference type="PANTHER" id="PTHR43179:SF7">
    <property type="entry name" value="RHAMNOSYLTRANSFERASE WBBL"/>
    <property type="match status" value="1"/>
</dbReference>
<proteinExistence type="predicted"/>
<dbReference type="PANTHER" id="PTHR43179">
    <property type="entry name" value="RHAMNOSYLTRANSFERASE WBBL"/>
    <property type="match status" value="1"/>
</dbReference>
<evidence type="ECO:0000259" key="1">
    <source>
        <dbReference type="Pfam" id="PF00535"/>
    </source>
</evidence>
<dbReference type="InterPro" id="IPR029044">
    <property type="entry name" value="Nucleotide-diphossugar_trans"/>
</dbReference>
<dbReference type="InterPro" id="IPR001173">
    <property type="entry name" value="Glyco_trans_2-like"/>
</dbReference>
<accession>A0A413VP41</accession>
<evidence type="ECO:0000313" key="3">
    <source>
        <dbReference type="Proteomes" id="UP000284379"/>
    </source>
</evidence>
<sequence>MRILVIIVSYNFERWIDRCLGSLRESVHPVDTVVIDNCSSDSTTQLIEQRYPEVRLIKNKENLGFGRANNIGMKIAISEGYDAVFLLNQDAWIDPQTIGTLADLCQEYPAYGILSPVHLTGNGDKPEQGFSTYTGIRQLSDLNKEVPIVQTSFINAAFWMIPVTVLHTVGGFSPLFYHYGEDKDYVNRLKHHGYLVGYSPIVFGCHDRENRKVSHEVWMRSEQIYLLTEYANINYSSVQAFGYGILAGIQKALQMLVQGKPKDALSYLAISCRLLKQSSKVNRFRKQSCQRKANYLHL</sequence>